<proteinExistence type="predicted"/>
<name>A0A813T7S8_9BILA</name>
<feature type="compositionally biased region" description="Polar residues" evidence="1">
    <location>
        <begin position="416"/>
        <end position="445"/>
    </location>
</feature>
<evidence type="ECO:0000313" key="3">
    <source>
        <dbReference type="Proteomes" id="UP000663879"/>
    </source>
</evidence>
<accession>A0A813T7S8</accession>
<keyword evidence="3" id="KW-1185">Reference proteome</keyword>
<dbReference type="Proteomes" id="UP000663879">
    <property type="component" value="Unassembled WGS sequence"/>
</dbReference>
<feature type="region of interest" description="Disordered" evidence="1">
    <location>
        <begin position="249"/>
        <end position="270"/>
    </location>
</feature>
<feature type="compositionally biased region" description="Basic and acidic residues" evidence="1">
    <location>
        <begin position="198"/>
        <end position="212"/>
    </location>
</feature>
<gene>
    <name evidence="2" type="ORF">OXX778_LOCUS6694</name>
</gene>
<feature type="region of interest" description="Disordered" evidence="1">
    <location>
        <begin position="198"/>
        <end position="222"/>
    </location>
</feature>
<sequence length="464" mass="53652">MVVKWSDQDTNKYDDCIEKVIHQASTKMDDSKLEFLKGYLYNSPTHKGIVCWRALAECHNLENVKHILGAVDFESNQIPSANYPKYQESIKNYSSNPSRVKCEYTIKPKSIYEGCYNGHDERTTLEIRNILCKIYTDLISLEKKTARSPIKPSNQFEAKLLDEYRRISSEIKSNSSSSDEELNFKNLEKINYSDKVSSNEKLEKQSLNKPDDELISNCNLSETESSKTSSDYIYVKTQKPEVKKVIPPRRNRNRLHKYLDEEKSSSSDYEIKKKKNRVKNEQFAPNKNNNILRNSDDKSAFKSVKINDTQKKVDNVVKTDEDYISEFEKVPPRNSKMFSSEQKSKFDEIYNDLNSSASNILKNNDNNNISFKSIKQNDTIKEEPKQENKISYQRTNSPVQVKDHVISLYQVQAAPKTQNGPSENLNGKDTAFRSNTVKNKPSQSKFLDKISQKFGRKSKSLRQK</sequence>
<feature type="compositionally biased region" description="Basic and acidic residues" evidence="1">
    <location>
        <begin position="257"/>
        <end position="270"/>
    </location>
</feature>
<evidence type="ECO:0000313" key="2">
    <source>
        <dbReference type="EMBL" id="CAF0805484.1"/>
    </source>
</evidence>
<evidence type="ECO:0000256" key="1">
    <source>
        <dbReference type="SAM" id="MobiDB-lite"/>
    </source>
</evidence>
<feature type="region of interest" description="Disordered" evidence="1">
    <location>
        <begin position="416"/>
        <end position="464"/>
    </location>
</feature>
<dbReference type="OrthoDB" id="10627460at2759"/>
<reference evidence="2" key="1">
    <citation type="submission" date="2021-02" db="EMBL/GenBank/DDBJ databases">
        <authorList>
            <person name="Nowell W R."/>
        </authorList>
    </citation>
    <scope>NUCLEOTIDE SEQUENCE</scope>
    <source>
        <strain evidence="2">Ploen Becks lab</strain>
    </source>
</reference>
<dbReference type="AlphaFoldDB" id="A0A813T7S8"/>
<dbReference type="EMBL" id="CAJNOC010000807">
    <property type="protein sequence ID" value="CAF0805484.1"/>
    <property type="molecule type" value="Genomic_DNA"/>
</dbReference>
<protein>
    <submittedName>
        <fullName evidence="2">Uncharacterized protein</fullName>
    </submittedName>
</protein>
<organism evidence="2 3">
    <name type="scientific">Brachionus calyciflorus</name>
    <dbReference type="NCBI Taxonomy" id="104777"/>
    <lineage>
        <taxon>Eukaryota</taxon>
        <taxon>Metazoa</taxon>
        <taxon>Spiralia</taxon>
        <taxon>Gnathifera</taxon>
        <taxon>Rotifera</taxon>
        <taxon>Eurotatoria</taxon>
        <taxon>Monogononta</taxon>
        <taxon>Pseudotrocha</taxon>
        <taxon>Ploima</taxon>
        <taxon>Brachionidae</taxon>
        <taxon>Brachionus</taxon>
    </lineage>
</organism>
<feature type="compositionally biased region" description="Basic residues" evidence="1">
    <location>
        <begin position="454"/>
        <end position="464"/>
    </location>
</feature>
<comment type="caution">
    <text evidence="2">The sequence shown here is derived from an EMBL/GenBank/DDBJ whole genome shotgun (WGS) entry which is preliminary data.</text>
</comment>